<protein>
    <submittedName>
        <fullName evidence="2">Uncharacterized membrane protein (DUF2068 family)</fullName>
    </submittedName>
</protein>
<reference evidence="2 3" key="1">
    <citation type="submission" date="2023-07" db="EMBL/GenBank/DDBJ databases">
        <title>Sorghum-associated microbial communities from plants grown in Nebraska, USA.</title>
        <authorList>
            <person name="Schachtman D."/>
        </authorList>
    </citation>
    <scope>NUCLEOTIDE SEQUENCE [LARGE SCALE GENOMIC DNA]</scope>
    <source>
        <strain evidence="2 3">BE187</strain>
    </source>
</reference>
<proteinExistence type="predicted"/>
<accession>A0ABU1VQ05</accession>
<feature type="transmembrane region" description="Helical" evidence="1">
    <location>
        <begin position="137"/>
        <end position="157"/>
    </location>
</feature>
<dbReference type="Proteomes" id="UP001267878">
    <property type="component" value="Unassembled WGS sequence"/>
</dbReference>
<name>A0ABU1VQ05_9GAMM</name>
<evidence type="ECO:0000256" key="1">
    <source>
        <dbReference type="SAM" id="Phobius"/>
    </source>
</evidence>
<keyword evidence="1" id="KW-0812">Transmembrane</keyword>
<comment type="caution">
    <text evidence="2">The sequence shown here is derived from an EMBL/GenBank/DDBJ whole genome shotgun (WGS) entry which is preliminary data.</text>
</comment>
<keyword evidence="1" id="KW-1133">Transmembrane helix</keyword>
<feature type="transmembrane region" description="Helical" evidence="1">
    <location>
        <begin position="111"/>
        <end position="131"/>
    </location>
</feature>
<organism evidence="2 3">
    <name type="scientific">Agrilutibacter niabensis</name>
    <dbReference type="NCBI Taxonomy" id="380628"/>
    <lineage>
        <taxon>Bacteria</taxon>
        <taxon>Pseudomonadati</taxon>
        <taxon>Pseudomonadota</taxon>
        <taxon>Gammaproteobacteria</taxon>
        <taxon>Lysobacterales</taxon>
        <taxon>Lysobacteraceae</taxon>
        <taxon>Agrilutibacter</taxon>
    </lineage>
</organism>
<sequence>MTDVAQHQHPHYNPDPHAHPGLHVIAIFEAAKGLLALVAASGLEILGPAPLQRWLHELINRFQLDPHHGAIDWLSHVINPGSVHLAAAIGFGYAALRFVEAWGLWRVRRWGSWLGCISAAVYLPLDVYALIQHPGWLAVTVLVVNLIVVWVLARDLFNRRY</sequence>
<dbReference type="RefSeq" id="WP_310053756.1">
    <property type="nucleotide sequence ID" value="NZ_JAVDVW010000001.1"/>
</dbReference>
<evidence type="ECO:0000313" key="2">
    <source>
        <dbReference type="EMBL" id="MDR7099562.1"/>
    </source>
</evidence>
<dbReference type="Pfam" id="PF09900">
    <property type="entry name" value="DUF2127"/>
    <property type="match status" value="1"/>
</dbReference>
<feature type="transmembrane region" description="Helical" evidence="1">
    <location>
        <begin position="81"/>
        <end position="99"/>
    </location>
</feature>
<gene>
    <name evidence="2" type="ORF">J2X04_001909</name>
</gene>
<dbReference type="EMBL" id="JAVDVW010000001">
    <property type="protein sequence ID" value="MDR7099562.1"/>
    <property type="molecule type" value="Genomic_DNA"/>
</dbReference>
<keyword evidence="3" id="KW-1185">Reference proteome</keyword>
<evidence type="ECO:0000313" key="3">
    <source>
        <dbReference type="Proteomes" id="UP001267878"/>
    </source>
</evidence>
<keyword evidence="1" id="KW-0472">Membrane</keyword>
<dbReference type="InterPro" id="IPR021125">
    <property type="entry name" value="DUF2127"/>
</dbReference>